<keyword evidence="10" id="KW-1185">Reference proteome</keyword>
<gene>
    <name evidence="9" type="ORF">TELCIR_09644</name>
</gene>
<organism evidence="9 10">
    <name type="scientific">Teladorsagia circumcincta</name>
    <name type="common">Brown stomach worm</name>
    <name type="synonym">Ostertagia circumcincta</name>
    <dbReference type="NCBI Taxonomy" id="45464"/>
    <lineage>
        <taxon>Eukaryota</taxon>
        <taxon>Metazoa</taxon>
        <taxon>Ecdysozoa</taxon>
        <taxon>Nematoda</taxon>
        <taxon>Chromadorea</taxon>
        <taxon>Rhabditida</taxon>
        <taxon>Rhabditina</taxon>
        <taxon>Rhabditomorpha</taxon>
        <taxon>Strongyloidea</taxon>
        <taxon>Trichostrongylidae</taxon>
        <taxon>Teladorsagia</taxon>
    </lineage>
</organism>
<evidence type="ECO:0000256" key="1">
    <source>
        <dbReference type="ARBA" id="ARBA00004613"/>
    </source>
</evidence>
<dbReference type="GO" id="GO:0018996">
    <property type="term" value="P:molting cycle, collagen and cuticulin-based cuticle"/>
    <property type="evidence" value="ECO:0007669"/>
    <property type="project" value="InterPro"/>
</dbReference>
<sequence>MGGSRFKRQAYEDEMFTTWKNLKVLYEFDESLSKRAKSAFRKAARLWTNFTCINITEIGGDDGDVEEDEEGEQFYFYEYGNGVGGYEGNYGEESDEDSDDEDEDVDDEYSSIKVHGGYGCRSYDGKLRLTNWQQNITLGRKCETIGTAAHELAHALGFVHTQQRHDRDKYITVIFENIDVHRSQFETKSDKNNDNYGLPYDYGSVMHYGMTAGSANRTKPTLVPKDGLYNQTLGSLLISFYDLLMMNKHYNCTGFCKKEDHDKCKNHGFAHPRNCSQCLCPSGYGGDFCDRRAPNGLHVEVRLTKLPANVSKEGCIYGGVEVKALADQGLTGYRFCSEGDVNTTLISNTSTLPVLTYMRRRRNDTAVELEYRIANENSE</sequence>
<dbReference type="InterPro" id="IPR024079">
    <property type="entry name" value="MetalloPept_cat_dom_sf"/>
</dbReference>
<dbReference type="PROSITE" id="PS51864">
    <property type="entry name" value="ASTACIN"/>
    <property type="match status" value="1"/>
</dbReference>
<evidence type="ECO:0000313" key="10">
    <source>
        <dbReference type="Proteomes" id="UP000230423"/>
    </source>
</evidence>
<dbReference type="CDD" id="cd04280">
    <property type="entry name" value="ZnMc_astacin_like"/>
    <property type="match status" value="1"/>
</dbReference>
<dbReference type="OrthoDB" id="291007at2759"/>
<dbReference type="EMBL" id="KZ347044">
    <property type="protein sequence ID" value="PIO68566.1"/>
    <property type="molecule type" value="Genomic_DNA"/>
</dbReference>
<dbReference type="InterPro" id="IPR001506">
    <property type="entry name" value="Peptidase_M12A"/>
</dbReference>
<evidence type="ECO:0000259" key="8">
    <source>
        <dbReference type="PROSITE" id="PS51864"/>
    </source>
</evidence>
<keyword evidence="7" id="KW-0862">Zinc</keyword>
<proteinExistence type="predicted"/>
<dbReference type="AlphaFoldDB" id="A0A2G9UEB5"/>
<feature type="binding site" evidence="7">
    <location>
        <position position="150"/>
    </location>
    <ligand>
        <name>Zn(2+)</name>
        <dbReference type="ChEBI" id="CHEBI:29105"/>
        <note>catalytic</note>
    </ligand>
</feature>
<keyword evidence="2 6" id="KW-0964">Secreted</keyword>
<feature type="binding site" evidence="7">
    <location>
        <position position="154"/>
    </location>
    <ligand>
        <name>Zn(2+)</name>
        <dbReference type="ChEBI" id="CHEBI:29105"/>
        <note>catalytic</note>
    </ligand>
</feature>
<accession>A0A2G9UEB5</accession>
<dbReference type="GO" id="GO:0008270">
    <property type="term" value="F:zinc ion binding"/>
    <property type="evidence" value="ECO:0007669"/>
    <property type="project" value="UniProtKB-UniRule"/>
</dbReference>
<keyword evidence="4 7" id="KW-1015">Disulfide bond</keyword>
<comment type="subcellular location">
    <subcellularLocation>
        <location evidence="1 6">Secreted</location>
    </subcellularLocation>
</comment>
<evidence type="ECO:0000256" key="3">
    <source>
        <dbReference type="ARBA" id="ARBA00022729"/>
    </source>
</evidence>
<keyword evidence="7" id="KW-0479">Metal-binding</keyword>
<keyword evidence="7" id="KW-0482">Metalloprotease</keyword>
<keyword evidence="7" id="KW-0645">Protease</keyword>
<dbReference type="PANTHER" id="PTHR10127">
    <property type="entry name" value="DISCOIDIN, CUB, EGF, LAMININ , AND ZINC METALLOPROTEASE DOMAIN CONTAINING"/>
    <property type="match status" value="1"/>
</dbReference>
<comment type="caution">
    <text evidence="7">Lacks conserved residue(s) required for the propagation of feature annotation.</text>
</comment>
<dbReference type="GO" id="GO:0004222">
    <property type="term" value="F:metalloendopeptidase activity"/>
    <property type="evidence" value="ECO:0007669"/>
    <property type="project" value="UniProtKB-UniRule"/>
</dbReference>
<dbReference type="Gene3D" id="3.40.390.10">
    <property type="entry name" value="Collagenase (Catalytic Domain)"/>
    <property type="match status" value="1"/>
</dbReference>
<reference evidence="9 10" key="1">
    <citation type="submission" date="2015-09" db="EMBL/GenBank/DDBJ databases">
        <title>Draft genome of the parasitic nematode Teladorsagia circumcincta isolate WARC Sus (inbred).</title>
        <authorList>
            <person name="Mitreva M."/>
        </authorList>
    </citation>
    <scope>NUCLEOTIDE SEQUENCE [LARGE SCALE GENOMIC DNA]</scope>
    <source>
        <strain evidence="9 10">S</strain>
    </source>
</reference>
<dbReference type="Pfam" id="PF01400">
    <property type="entry name" value="Astacin"/>
    <property type="match status" value="2"/>
</dbReference>
<dbReference type="GO" id="GO:0005576">
    <property type="term" value="C:extracellular region"/>
    <property type="evidence" value="ECO:0007669"/>
    <property type="project" value="UniProtKB-SubCell"/>
</dbReference>
<protein>
    <recommendedName>
        <fullName evidence="6">Zinc metalloproteinase</fullName>
    </recommendedName>
</protein>
<evidence type="ECO:0000256" key="6">
    <source>
        <dbReference type="PIRNR" id="PIRNR036365"/>
    </source>
</evidence>
<keyword evidence="7" id="KW-0378">Hydrolase</keyword>
<dbReference type="PIRSF" id="PIRSF036365">
    <property type="entry name" value="Astacin_nematoda"/>
    <property type="match status" value="1"/>
</dbReference>
<dbReference type="PANTHER" id="PTHR10127:SF793">
    <property type="entry name" value="ZINC METALLOPROTEINASE NAS-31"/>
    <property type="match status" value="1"/>
</dbReference>
<dbReference type="GO" id="GO:0006508">
    <property type="term" value="P:proteolysis"/>
    <property type="evidence" value="ECO:0007669"/>
    <property type="project" value="UniProtKB-KW"/>
</dbReference>
<feature type="active site" evidence="7">
    <location>
        <position position="151"/>
    </location>
</feature>
<feature type="domain" description="Peptidase M12A" evidence="8">
    <location>
        <begin position="9"/>
        <end position="253"/>
    </location>
</feature>
<feature type="binding site" evidence="7">
    <location>
        <position position="160"/>
    </location>
    <ligand>
        <name>Zn(2+)</name>
        <dbReference type="ChEBI" id="CHEBI:29105"/>
        <note>catalytic</note>
    </ligand>
</feature>
<comment type="cofactor">
    <cofactor evidence="7">
        <name>Zn(2+)</name>
        <dbReference type="ChEBI" id="CHEBI:29105"/>
    </cofactor>
    <text evidence="7">Binds 1 zinc ion per subunit.</text>
</comment>
<dbReference type="Proteomes" id="UP000230423">
    <property type="component" value="Unassembled WGS sequence"/>
</dbReference>
<dbReference type="InterPro" id="IPR006026">
    <property type="entry name" value="Peptidase_Metallo"/>
</dbReference>
<keyword evidence="3" id="KW-0732">Signal</keyword>
<dbReference type="SMART" id="SM00235">
    <property type="entry name" value="ZnMc"/>
    <property type="match status" value="1"/>
</dbReference>
<evidence type="ECO:0000256" key="5">
    <source>
        <dbReference type="ARBA" id="ARBA00023180"/>
    </source>
</evidence>
<name>A0A2G9UEB5_TELCI</name>
<evidence type="ECO:0000256" key="7">
    <source>
        <dbReference type="PROSITE-ProRule" id="PRU01211"/>
    </source>
</evidence>
<evidence type="ECO:0000313" key="9">
    <source>
        <dbReference type="EMBL" id="PIO68566.1"/>
    </source>
</evidence>
<dbReference type="InterPro" id="IPR034035">
    <property type="entry name" value="Astacin-like_dom"/>
</dbReference>
<evidence type="ECO:0000256" key="2">
    <source>
        <dbReference type="ARBA" id="ARBA00022525"/>
    </source>
</evidence>
<feature type="disulfide bond" evidence="7">
    <location>
        <begin position="120"/>
        <end position="142"/>
    </location>
</feature>
<keyword evidence="5" id="KW-0325">Glycoprotein</keyword>
<dbReference type="SUPFAM" id="SSF55486">
    <property type="entry name" value="Metalloproteases ('zincins'), catalytic domain"/>
    <property type="match status" value="1"/>
</dbReference>
<evidence type="ECO:0000256" key="4">
    <source>
        <dbReference type="ARBA" id="ARBA00023157"/>
    </source>
</evidence>
<dbReference type="InterPro" id="IPR017050">
    <property type="entry name" value="Metallopeptidase_nem"/>
</dbReference>